<evidence type="ECO:0000313" key="3">
    <source>
        <dbReference type="EnsemblMetazoa" id="CapteP200123"/>
    </source>
</evidence>
<reference evidence="2 4" key="2">
    <citation type="journal article" date="2013" name="Nature">
        <title>Insights into bilaterian evolution from three spiralian genomes.</title>
        <authorList>
            <person name="Simakov O."/>
            <person name="Marletaz F."/>
            <person name="Cho S.J."/>
            <person name="Edsinger-Gonzales E."/>
            <person name="Havlak P."/>
            <person name="Hellsten U."/>
            <person name="Kuo D.H."/>
            <person name="Larsson T."/>
            <person name="Lv J."/>
            <person name="Arendt D."/>
            <person name="Savage R."/>
            <person name="Osoegawa K."/>
            <person name="de Jong P."/>
            <person name="Grimwood J."/>
            <person name="Chapman J.A."/>
            <person name="Shapiro H."/>
            <person name="Aerts A."/>
            <person name="Otillar R.P."/>
            <person name="Terry A.Y."/>
            <person name="Boore J.L."/>
            <person name="Grigoriev I.V."/>
            <person name="Lindberg D.R."/>
            <person name="Seaver E.C."/>
            <person name="Weisblat D.A."/>
            <person name="Putnam N.H."/>
            <person name="Rokhsar D.S."/>
        </authorList>
    </citation>
    <scope>NUCLEOTIDE SEQUENCE</scope>
    <source>
        <strain evidence="2 4">I ESC-2004</strain>
    </source>
</reference>
<name>R7V9N7_CAPTE</name>
<feature type="compositionally biased region" description="Basic and acidic residues" evidence="1">
    <location>
        <begin position="46"/>
        <end position="65"/>
    </location>
</feature>
<feature type="region of interest" description="Disordered" evidence="1">
    <location>
        <begin position="19"/>
        <end position="77"/>
    </location>
</feature>
<accession>R7V9N7</accession>
<feature type="compositionally biased region" description="Basic residues" evidence="1">
    <location>
        <begin position="297"/>
        <end position="310"/>
    </location>
</feature>
<evidence type="ECO:0000313" key="2">
    <source>
        <dbReference type="EMBL" id="ELU13066.1"/>
    </source>
</evidence>
<dbReference type="EMBL" id="AMQN01005241">
    <property type="status" value="NOT_ANNOTATED_CDS"/>
    <property type="molecule type" value="Genomic_DNA"/>
</dbReference>
<dbReference type="HOGENOM" id="CLU_861204_0_0_1"/>
<feature type="region of interest" description="Disordered" evidence="1">
    <location>
        <begin position="240"/>
        <end position="263"/>
    </location>
</feature>
<feature type="compositionally biased region" description="Basic and acidic residues" evidence="1">
    <location>
        <begin position="287"/>
        <end position="296"/>
    </location>
</feature>
<evidence type="ECO:0000256" key="1">
    <source>
        <dbReference type="SAM" id="MobiDB-lite"/>
    </source>
</evidence>
<protein>
    <submittedName>
        <fullName evidence="2 3">Uncharacterized protein</fullName>
    </submittedName>
</protein>
<dbReference type="OrthoDB" id="10036512at2759"/>
<reference evidence="4" key="1">
    <citation type="submission" date="2012-12" db="EMBL/GenBank/DDBJ databases">
        <authorList>
            <person name="Hellsten U."/>
            <person name="Grimwood J."/>
            <person name="Chapman J.A."/>
            <person name="Shapiro H."/>
            <person name="Aerts A."/>
            <person name="Otillar R.P."/>
            <person name="Terry A.Y."/>
            <person name="Boore J.L."/>
            <person name="Simakov O."/>
            <person name="Marletaz F."/>
            <person name="Cho S.-J."/>
            <person name="Edsinger-Gonzales E."/>
            <person name="Havlak P."/>
            <person name="Kuo D.-H."/>
            <person name="Larsson T."/>
            <person name="Lv J."/>
            <person name="Arendt D."/>
            <person name="Savage R."/>
            <person name="Osoegawa K."/>
            <person name="de Jong P."/>
            <person name="Lindberg D.R."/>
            <person name="Seaver E.C."/>
            <person name="Weisblat D.A."/>
            <person name="Putnam N.H."/>
            <person name="Grigoriev I.V."/>
            <person name="Rokhsar D.S."/>
        </authorList>
    </citation>
    <scope>NUCLEOTIDE SEQUENCE</scope>
    <source>
        <strain evidence="4">I ESC-2004</strain>
    </source>
</reference>
<dbReference type="EMBL" id="KB295515">
    <property type="protein sequence ID" value="ELU13066.1"/>
    <property type="molecule type" value="Genomic_DNA"/>
</dbReference>
<dbReference type="Proteomes" id="UP000014760">
    <property type="component" value="Unassembled WGS sequence"/>
</dbReference>
<gene>
    <name evidence="2" type="ORF">CAPTEDRAFT_200123</name>
</gene>
<feature type="region of interest" description="Disordered" evidence="1">
    <location>
        <begin position="283"/>
        <end position="323"/>
    </location>
</feature>
<evidence type="ECO:0000313" key="4">
    <source>
        <dbReference type="Proteomes" id="UP000014760"/>
    </source>
</evidence>
<feature type="compositionally biased region" description="Low complexity" evidence="1">
    <location>
        <begin position="66"/>
        <end position="77"/>
    </location>
</feature>
<reference evidence="3" key="3">
    <citation type="submission" date="2015-06" db="UniProtKB">
        <authorList>
            <consortium name="EnsemblMetazoa"/>
        </authorList>
    </citation>
    <scope>IDENTIFICATION</scope>
</reference>
<feature type="compositionally biased region" description="Basic and acidic residues" evidence="1">
    <location>
        <begin position="251"/>
        <end position="263"/>
    </location>
</feature>
<dbReference type="AlphaFoldDB" id="R7V9N7"/>
<organism evidence="2">
    <name type="scientific">Capitella teleta</name>
    <name type="common">Polychaete worm</name>
    <dbReference type="NCBI Taxonomy" id="283909"/>
    <lineage>
        <taxon>Eukaryota</taxon>
        <taxon>Metazoa</taxon>
        <taxon>Spiralia</taxon>
        <taxon>Lophotrochozoa</taxon>
        <taxon>Annelida</taxon>
        <taxon>Polychaeta</taxon>
        <taxon>Sedentaria</taxon>
        <taxon>Scolecida</taxon>
        <taxon>Capitellidae</taxon>
        <taxon>Capitella</taxon>
    </lineage>
</organism>
<dbReference type="EnsemblMetazoa" id="CapteT200123">
    <property type="protein sequence ID" value="CapteP200123"/>
    <property type="gene ID" value="CapteG200123"/>
</dbReference>
<proteinExistence type="predicted"/>
<sequence length="323" mass="36885">MDQYNREWRRNRVLVMQLTISSDSEESEEEQSAANGGSETQSSCHLVEEKDGGDVSCHDSPDSHSDFATSDDAFTSSDSDCDYISSEDNIEDSSIDVVYQVTERSLENNLKMKLRNWATKTHQTRESINEMLSIFRDEGYKLPKDARTLLRTPRSISTVSLCCGSYSYFFPLSFQHECIQAVEGVAPGTGSREGQSFGRKAQMQSLLILTEKNPNEKTWQSFKLVKVKFTSDKEEDCHEYDATTAEEGDDQDNRRGVKRKKEEDFLYEMDEADGALEQVLDDMSNDQAKDKGDRKLNKVLRRLSSSKKKQREQPSEAHLYMYS</sequence>
<keyword evidence="4" id="KW-1185">Reference proteome</keyword>